<sequence length="462" mass="49040">MGLGWDETVYVSQIGGQAPAAFFSAPRARGVSLLVAPIASWSSSTALLRVFLAVLAGLGLFLALRCWRGLFPVRVLASGGALFATLWITMFYGPQAMPNFWVAIGALAAVGCFLRAQADRVARAPLWGVAGSAALMALMRPTDAVWVVLPLLVLLVCVPGWRHLRLLAALSAGLLVGAAEWVVEAYVSFGGLRTRMAEASRVQGDLGWNIAVGDQLRSLSGRTLCRPCTSSMPDVAVLVWWCALPLLAALALAVAVRARRTARTLVPLACAFSVAVPYLFLIGYAAPRFLLPAYALLAVPVADGLLRLAVTPSGRRRPVAVTLLAIALAGHLAVQYAVLSRAVERTTVSHAAWSRVVGQLHRLGVRPPCLLSGHESVPIAYYAGCASVHTHGNNANTTAAEIGRAAQRMPVAVLTTRTSGPPPYARTWRAYRLEDPGPYRGQYVYVAPGRGTAPSAGQRATR</sequence>
<organism evidence="1 2">
    <name type="scientific">Streptomyces achmelvichensis</name>
    <dbReference type="NCBI Taxonomy" id="3134111"/>
    <lineage>
        <taxon>Bacteria</taxon>
        <taxon>Bacillati</taxon>
        <taxon>Actinomycetota</taxon>
        <taxon>Actinomycetes</taxon>
        <taxon>Kitasatosporales</taxon>
        <taxon>Streptomycetaceae</taxon>
        <taxon>Streptomyces</taxon>
    </lineage>
</organism>
<gene>
    <name evidence="1" type="ORF">WKI67_34485</name>
</gene>
<proteinExistence type="predicted"/>
<evidence type="ECO:0000313" key="2">
    <source>
        <dbReference type="Proteomes" id="UP001377168"/>
    </source>
</evidence>
<accession>A0ACC6Q4B7</accession>
<protein>
    <submittedName>
        <fullName evidence="1">Uncharacterized protein</fullName>
    </submittedName>
</protein>
<name>A0ACC6Q4B7_9ACTN</name>
<dbReference type="Proteomes" id="UP001377168">
    <property type="component" value="Unassembled WGS sequence"/>
</dbReference>
<keyword evidence="2" id="KW-1185">Reference proteome</keyword>
<dbReference type="EMBL" id="JBBKAJ010000022">
    <property type="protein sequence ID" value="MEJ8638479.1"/>
    <property type="molecule type" value="Genomic_DNA"/>
</dbReference>
<evidence type="ECO:0000313" key="1">
    <source>
        <dbReference type="EMBL" id="MEJ8638479.1"/>
    </source>
</evidence>
<comment type="caution">
    <text evidence="1">The sequence shown here is derived from an EMBL/GenBank/DDBJ whole genome shotgun (WGS) entry which is preliminary data.</text>
</comment>
<reference evidence="1" key="1">
    <citation type="submission" date="2024-03" db="EMBL/GenBank/DDBJ databases">
        <title>Novel Streptomyces species of biotechnological and ecological value are a feature of Machair soil.</title>
        <authorList>
            <person name="Prole J.R."/>
            <person name="Goodfellow M."/>
            <person name="Allenby N."/>
            <person name="Ward A.C."/>
        </authorList>
    </citation>
    <scope>NUCLEOTIDE SEQUENCE</scope>
    <source>
        <strain evidence="1">MS2.AVA.5</strain>
    </source>
</reference>